<accession>A0ABU5U4R6</accession>
<dbReference type="PROSITE" id="PS50292">
    <property type="entry name" value="PEROXIDASE_3"/>
    <property type="match status" value="1"/>
</dbReference>
<dbReference type="InterPro" id="IPR037120">
    <property type="entry name" value="Haem_peroxidase_sf_animal"/>
</dbReference>
<dbReference type="InterPro" id="IPR010255">
    <property type="entry name" value="Haem_peroxidase_sf"/>
</dbReference>
<reference evidence="5 6" key="1">
    <citation type="submission" date="2023-12" db="EMBL/GenBank/DDBJ databases">
        <title>Baltic Sea Cyanobacteria.</title>
        <authorList>
            <person name="Delbaje E."/>
            <person name="Fewer D.P."/>
            <person name="Shishido T.K."/>
        </authorList>
    </citation>
    <scope>NUCLEOTIDE SEQUENCE [LARGE SCALE GENOMIC DNA]</scope>
    <source>
        <strain evidence="5 6">CCNP 1315</strain>
    </source>
</reference>
<evidence type="ECO:0000256" key="4">
    <source>
        <dbReference type="SAM" id="MobiDB-lite"/>
    </source>
</evidence>
<name>A0ABU5U4R6_9CYAN</name>
<dbReference type="RefSeq" id="WP_323274945.1">
    <property type="nucleotide sequence ID" value="NZ_JAYGHT010000129.1"/>
</dbReference>
<evidence type="ECO:0000256" key="3">
    <source>
        <dbReference type="ARBA" id="ARBA00023180"/>
    </source>
</evidence>
<dbReference type="Pfam" id="PF03098">
    <property type="entry name" value="An_peroxidase"/>
    <property type="match status" value="1"/>
</dbReference>
<proteinExistence type="predicted"/>
<dbReference type="PANTHER" id="PTHR11475">
    <property type="entry name" value="OXIDASE/PEROXIDASE"/>
    <property type="match status" value="1"/>
</dbReference>
<keyword evidence="5" id="KW-0575">Peroxidase</keyword>
<organism evidence="5 6">
    <name type="scientific">Limnoraphis robusta CCNP1315</name>
    <dbReference type="NCBI Taxonomy" id="3110306"/>
    <lineage>
        <taxon>Bacteria</taxon>
        <taxon>Bacillati</taxon>
        <taxon>Cyanobacteriota</taxon>
        <taxon>Cyanophyceae</taxon>
        <taxon>Oscillatoriophycideae</taxon>
        <taxon>Oscillatoriales</taxon>
        <taxon>Sirenicapillariaceae</taxon>
        <taxon>Limnoraphis</taxon>
    </lineage>
</organism>
<comment type="subcellular location">
    <subcellularLocation>
        <location evidence="1">Secreted</location>
    </subcellularLocation>
</comment>
<evidence type="ECO:0000256" key="1">
    <source>
        <dbReference type="ARBA" id="ARBA00004613"/>
    </source>
</evidence>
<evidence type="ECO:0000313" key="5">
    <source>
        <dbReference type="EMBL" id="MEA5521113.1"/>
    </source>
</evidence>
<protein>
    <submittedName>
        <fullName evidence="5">Heme peroxidase family protein</fullName>
    </submittedName>
</protein>
<dbReference type="SUPFAM" id="SSF48113">
    <property type="entry name" value="Heme-dependent peroxidases"/>
    <property type="match status" value="1"/>
</dbReference>
<keyword evidence="2" id="KW-0964">Secreted</keyword>
<keyword evidence="6" id="KW-1185">Reference proteome</keyword>
<dbReference type="Proteomes" id="UP001301728">
    <property type="component" value="Unassembled WGS sequence"/>
</dbReference>
<keyword evidence="3" id="KW-0325">Glycoprotein</keyword>
<sequence>MLKNISHAGGVNPPAKERREQTEEILFSTPFGYMFPDLVIGENTENNKLPVADSTIPALKMLGDAMADLGEPNKEMKEFNSNIPSVFTYLGQFIDHDITARTDRETEISMISIGDNVNDALQPADPQVIINKLKNGRRPQLDLDSLYADGPALIPGEKVGASTEAQFLYDDESLLLKVQELRNFVDLPRFGRTAKIADMRNDENIIISQLHAAFLKFHNVIACSLPQHLSPQSRYIYARQLVRWCYQYVVVNDYLRAVCEPNIVDDVLLNGPRFYSPGFSGNSVFMPLEFSVAGFRFAHSMIRPFYQLNRQSKVKIMNLLAVSKERPQESDLLEKNGDNYQLKKQFSIDWQNFVQFAPNEPIPNVARKIDPQISQGLFDLQLDGVGANTFMSHLAQRNLVRGYSLSLPTGQKMAQAFGFQPLKKEDLIDKETNPKLKQALEYGGFGDRTPLWYYILKEAALQTGGNTLGALGSSIVAETIIGLVKQDPNSYLNHLHNPAIQPNGIRIPRPNGRPLLINSIGDILACVAIRSRD</sequence>
<dbReference type="EMBL" id="JAYGHT010000129">
    <property type="protein sequence ID" value="MEA5521113.1"/>
    <property type="molecule type" value="Genomic_DNA"/>
</dbReference>
<evidence type="ECO:0000256" key="2">
    <source>
        <dbReference type="ARBA" id="ARBA00022525"/>
    </source>
</evidence>
<evidence type="ECO:0000313" key="6">
    <source>
        <dbReference type="Proteomes" id="UP001301728"/>
    </source>
</evidence>
<gene>
    <name evidence="5" type="ORF">VB854_19415</name>
</gene>
<comment type="caution">
    <text evidence="5">The sequence shown here is derived from an EMBL/GenBank/DDBJ whole genome shotgun (WGS) entry which is preliminary data.</text>
</comment>
<dbReference type="GO" id="GO:0004601">
    <property type="term" value="F:peroxidase activity"/>
    <property type="evidence" value="ECO:0007669"/>
    <property type="project" value="UniProtKB-KW"/>
</dbReference>
<feature type="region of interest" description="Disordered" evidence="4">
    <location>
        <begin position="1"/>
        <end position="20"/>
    </location>
</feature>
<dbReference type="Gene3D" id="1.10.640.10">
    <property type="entry name" value="Haem peroxidase domain superfamily, animal type"/>
    <property type="match status" value="1"/>
</dbReference>
<dbReference type="PANTHER" id="PTHR11475:SF4">
    <property type="entry name" value="CHORION PEROXIDASE"/>
    <property type="match status" value="1"/>
</dbReference>
<dbReference type="CDD" id="cd09819">
    <property type="entry name" value="An_peroxidase_bacterial_1"/>
    <property type="match status" value="1"/>
</dbReference>
<keyword evidence="5" id="KW-0560">Oxidoreductase</keyword>
<dbReference type="InterPro" id="IPR019791">
    <property type="entry name" value="Haem_peroxidase_animal"/>
</dbReference>